<feature type="signal peptide" evidence="12">
    <location>
        <begin position="1"/>
        <end position="25"/>
    </location>
</feature>
<dbReference type="Gene3D" id="1.20.58.390">
    <property type="entry name" value="Neurotransmitter-gated ion-channel transmembrane domain"/>
    <property type="match status" value="1"/>
</dbReference>
<protein>
    <submittedName>
        <fullName evidence="15">Uncharacterized protein</fullName>
    </submittedName>
</protein>
<keyword evidence="16" id="KW-1185">Reference proteome</keyword>
<dbReference type="EnsemblMetazoa" id="G11592.5">
    <property type="protein sequence ID" value="G11592.5:cds"/>
    <property type="gene ID" value="G11592"/>
</dbReference>
<dbReference type="EnsemblMetazoa" id="G11592.4">
    <property type="protein sequence ID" value="G11592.4:cds"/>
    <property type="gene ID" value="G11592"/>
</dbReference>
<feature type="domain" description="Neurotransmitter-gated ion-channel transmembrane" evidence="14">
    <location>
        <begin position="224"/>
        <end position="320"/>
    </location>
</feature>
<keyword evidence="7 11" id="KW-1133">Transmembrane helix</keyword>
<keyword evidence="5 11" id="KW-0812">Transmembrane</keyword>
<dbReference type="GO" id="GO:0005886">
    <property type="term" value="C:plasma membrane"/>
    <property type="evidence" value="ECO:0007669"/>
    <property type="project" value="UniProtKB-SubCell"/>
</dbReference>
<keyword evidence="10" id="KW-0407">Ion channel</keyword>
<feature type="transmembrane region" description="Helical" evidence="11">
    <location>
        <begin position="282"/>
        <end position="301"/>
    </location>
</feature>
<dbReference type="Pfam" id="PF02932">
    <property type="entry name" value="Neur_chan_memb"/>
    <property type="match status" value="1"/>
</dbReference>
<name>A0A8W8HXP2_MAGGI</name>
<dbReference type="GO" id="GO:0004888">
    <property type="term" value="F:transmembrane signaling receptor activity"/>
    <property type="evidence" value="ECO:0007669"/>
    <property type="project" value="InterPro"/>
</dbReference>
<keyword evidence="3" id="KW-0813">Transport</keyword>
<dbReference type="InterPro" id="IPR006201">
    <property type="entry name" value="Neur_channel"/>
</dbReference>
<keyword evidence="6 12" id="KW-0732">Signal</keyword>
<dbReference type="Proteomes" id="UP000005408">
    <property type="component" value="Unassembled WGS sequence"/>
</dbReference>
<evidence type="ECO:0000256" key="7">
    <source>
        <dbReference type="ARBA" id="ARBA00022989"/>
    </source>
</evidence>
<comment type="subcellular location">
    <subcellularLocation>
        <location evidence="2">Cell membrane</location>
    </subcellularLocation>
    <subcellularLocation>
        <location evidence="1">Membrane</location>
        <topology evidence="1">Multi-pass membrane protein</topology>
    </subcellularLocation>
</comment>
<dbReference type="EnsemblMetazoa" id="G11592.9">
    <property type="protein sequence ID" value="G11592.9:cds"/>
    <property type="gene ID" value="G11592"/>
</dbReference>
<evidence type="ECO:0000313" key="16">
    <source>
        <dbReference type="Proteomes" id="UP000005408"/>
    </source>
</evidence>
<keyword evidence="9 11" id="KW-0472">Membrane</keyword>
<evidence type="ECO:0000313" key="15">
    <source>
        <dbReference type="EnsemblMetazoa" id="G11592.5:cds"/>
    </source>
</evidence>
<evidence type="ECO:0000256" key="4">
    <source>
        <dbReference type="ARBA" id="ARBA00022475"/>
    </source>
</evidence>
<dbReference type="InterPro" id="IPR036719">
    <property type="entry name" value="Neuro-gated_channel_TM_sf"/>
</dbReference>
<feature type="transmembrane region" description="Helical" evidence="11">
    <location>
        <begin position="217"/>
        <end position="240"/>
    </location>
</feature>
<proteinExistence type="predicted"/>
<dbReference type="InterPro" id="IPR038050">
    <property type="entry name" value="Neuro_actylchol_rec"/>
</dbReference>
<dbReference type="Pfam" id="PF02931">
    <property type="entry name" value="Neur_chan_LBD"/>
    <property type="match status" value="1"/>
</dbReference>
<evidence type="ECO:0000256" key="10">
    <source>
        <dbReference type="ARBA" id="ARBA00023303"/>
    </source>
</evidence>
<keyword evidence="8" id="KW-0406">Ion transport</keyword>
<dbReference type="EnsemblMetazoa" id="G11592.7">
    <property type="protein sequence ID" value="G11592.7:cds"/>
    <property type="gene ID" value="G11592"/>
</dbReference>
<dbReference type="SUPFAM" id="SSF90112">
    <property type="entry name" value="Neurotransmitter-gated ion-channel transmembrane pore"/>
    <property type="match status" value="1"/>
</dbReference>
<organism evidence="15 16">
    <name type="scientific">Magallana gigas</name>
    <name type="common">Pacific oyster</name>
    <name type="synonym">Crassostrea gigas</name>
    <dbReference type="NCBI Taxonomy" id="29159"/>
    <lineage>
        <taxon>Eukaryota</taxon>
        <taxon>Metazoa</taxon>
        <taxon>Spiralia</taxon>
        <taxon>Lophotrochozoa</taxon>
        <taxon>Mollusca</taxon>
        <taxon>Bivalvia</taxon>
        <taxon>Autobranchia</taxon>
        <taxon>Pteriomorphia</taxon>
        <taxon>Ostreida</taxon>
        <taxon>Ostreoidea</taxon>
        <taxon>Ostreidae</taxon>
        <taxon>Magallana</taxon>
    </lineage>
</organism>
<evidence type="ECO:0000259" key="14">
    <source>
        <dbReference type="Pfam" id="PF02932"/>
    </source>
</evidence>
<sequence length="409" mass="47382">MVPSCYFYFMTFLVFSLDLITSSGAVILPPWEVPDNGGKETKVTMSLYVSQFRSVLFDAEMTFDIHQSWTDPRFKNTSRNPNDYNVYRAEEFENIWRPDTYIANEMPNGVFETTPTDNIYAYFNGSLFLTTRHSIIFHCDVKLFALPIKDETCSLYFKSASYVSKNLKLTWEQVNPVLYSQNMETYAVKIHKTEPKRCPLEKDGPCVHLLLHVQRTYQVMIVQVYLPSTCIVVITWLGFWIHHTEVSSRTRISTISLTAIVTESVAVLIINPDQVHMAAIEAWNSGCMVLITLAFLEFVIVHNYHRREIRTNSVPKSIQTKKGTSSRPINISANFKANNKKNRTKPNLSKERIYIVEMEAGANKTRENRKTRRITPETIDKISSVIYILLFVLFNVYYWSFFLTEADKQ</sequence>
<dbReference type="InterPro" id="IPR006028">
    <property type="entry name" value="GABAA/Glycine_rcpt"/>
</dbReference>
<reference evidence="15" key="1">
    <citation type="submission" date="2022-08" db="UniProtKB">
        <authorList>
            <consortium name="EnsemblMetazoa"/>
        </authorList>
    </citation>
    <scope>IDENTIFICATION</scope>
    <source>
        <strain evidence="15">05x7-T-G4-1.051#20</strain>
    </source>
</reference>
<feature type="chain" id="PRO_5042430697" evidence="12">
    <location>
        <begin position="26"/>
        <end position="409"/>
    </location>
</feature>
<dbReference type="Gene3D" id="2.70.170.10">
    <property type="entry name" value="Neurotransmitter-gated ion-channel ligand-binding domain"/>
    <property type="match status" value="1"/>
</dbReference>
<accession>A0A8W8HXP2</accession>
<evidence type="ECO:0000256" key="1">
    <source>
        <dbReference type="ARBA" id="ARBA00004141"/>
    </source>
</evidence>
<dbReference type="SUPFAM" id="SSF63712">
    <property type="entry name" value="Nicotinic receptor ligand binding domain-like"/>
    <property type="match status" value="1"/>
</dbReference>
<keyword evidence="4" id="KW-1003">Cell membrane</keyword>
<dbReference type="EnsemblMetazoa" id="G11592.6">
    <property type="protein sequence ID" value="G11592.6:cds"/>
    <property type="gene ID" value="G11592"/>
</dbReference>
<feature type="transmembrane region" description="Helical" evidence="11">
    <location>
        <begin position="382"/>
        <end position="400"/>
    </location>
</feature>
<dbReference type="GO" id="GO:0005230">
    <property type="term" value="F:extracellular ligand-gated monoatomic ion channel activity"/>
    <property type="evidence" value="ECO:0007669"/>
    <property type="project" value="InterPro"/>
</dbReference>
<evidence type="ECO:0000256" key="11">
    <source>
        <dbReference type="SAM" id="Phobius"/>
    </source>
</evidence>
<dbReference type="AlphaFoldDB" id="A0A8W8HXP2"/>
<feature type="transmembrane region" description="Helical" evidence="11">
    <location>
        <begin position="252"/>
        <end position="270"/>
    </location>
</feature>
<dbReference type="InterPro" id="IPR006202">
    <property type="entry name" value="Neur_chan_lig-bd"/>
</dbReference>
<evidence type="ECO:0000256" key="6">
    <source>
        <dbReference type="ARBA" id="ARBA00022729"/>
    </source>
</evidence>
<dbReference type="PRINTS" id="PR00253">
    <property type="entry name" value="GABAARECEPTR"/>
</dbReference>
<evidence type="ECO:0000256" key="8">
    <source>
        <dbReference type="ARBA" id="ARBA00023065"/>
    </source>
</evidence>
<evidence type="ECO:0000256" key="3">
    <source>
        <dbReference type="ARBA" id="ARBA00022448"/>
    </source>
</evidence>
<evidence type="ECO:0000256" key="12">
    <source>
        <dbReference type="SAM" id="SignalP"/>
    </source>
</evidence>
<evidence type="ECO:0000256" key="9">
    <source>
        <dbReference type="ARBA" id="ARBA00023136"/>
    </source>
</evidence>
<evidence type="ECO:0000259" key="13">
    <source>
        <dbReference type="Pfam" id="PF02931"/>
    </source>
</evidence>
<dbReference type="PANTHER" id="PTHR18945">
    <property type="entry name" value="NEUROTRANSMITTER GATED ION CHANNEL"/>
    <property type="match status" value="1"/>
</dbReference>
<dbReference type="InterPro" id="IPR006029">
    <property type="entry name" value="Neurotrans-gated_channel_TM"/>
</dbReference>
<evidence type="ECO:0000256" key="2">
    <source>
        <dbReference type="ARBA" id="ARBA00004236"/>
    </source>
</evidence>
<feature type="domain" description="Neurotransmitter-gated ion-channel ligand-binding" evidence="13">
    <location>
        <begin position="32"/>
        <end position="185"/>
    </location>
</feature>
<dbReference type="InterPro" id="IPR036734">
    <property type="entry name" value="Neur_chan_lig-bd_sf"/>
</dbReference>
<evidence type="ECO:0000256" key="5">
    <source>
        <dbReference type="ARBA" id="ARBA00022692"/>
    </source>
</evidence>